<feature type="chain" id="PRO_5019035558" description="REJ domain-containing protein" evidence="3">
    <location>
        <begin position="18"/>
        <end position="168"/>
    </location>
</feature>
<feature type="signal peptide" evidence="3">
    <location>
        <begin position="1"/>
        <end position="17"/>
    </location>
</feature>
<name>A0A439DJV2_9PEZI</name>
<keyword evidence="3" id="KW-0732">Signal</keyword>
<feature type="transmembrane region" description="Helical" evidence="2">
    <location>
        <begin position="146"/>
        <end position="166"/>
    </location>
</feature>
<keyword evidence="2" id="KW-1133">Transmembrane helix</keyword>
<feature type="compositionally biased region" description="Polar residues" evidence="1">
    <location>
        <begin position="88"/>
        <end position="105"/>
    </location>
</feature>
<evidence type="ECO:0000256" key="3">
    <source>
        <dbReference type="SAM" id="SignalP"/>
    </source>
</evidence>
<evidence type="ECO:0000256" key="2">
    <source>
        <dbReference type="SAM" id="Phobius"/>
    </source>
</evidence>
<evidence type="ECO:0000313" key="4">
    <source>
        <dbReference type="EMBL" id="RWA14672.1"/>
    </source>
</evidence>
<reference evidence="4 5" key="1">
    <citation type="submission" date="2018-12" db="EMBL/GenBank/DDBJ databases">
        <title>Draft genome sequence of Xylaria grammica IHI A82.</title>
        <authorList>
            <person name="Buettner E."/>
            <person name="Kellner H."/>
        </authorList>
    </citation>
    <scope>NUCLEOTIDE SEQUENCE [LARGE SCALE GENOMIC DNA]</scope>
    <source>
        <strain evidence="4 5">IHI A82</strain>
    </source>
</reference>
<sequence length="168" mass="16415">MAMKGAVILALGGTAFAQMSGSSVPNSIASGDESSNVIVTTTSSSLVGITDPPAITTDAAATSSNASDTTGSSTSAENSSAETITPIVHSSTAASSLHVTGTTDRSTVTETASVTTTRMEGMGTGASMPNTNPSRSATGRPVSGNAVVNGVSIGIFVVSVALTALLQM</sequence>
<evidence type="ECO:0000256" key="1">
    <source>
        <dbReference type="SAM" id="MobiDB-lite"/>
    </source>
</evidence>
<feature type="compositionally biased region" description="Polar residues" evidence="1">
    <location>
        <begin position="127"/>
        <end position="137"/>
    </location>
</feature>
<keyword evidence="2" id="KW-0472">Membrane</keyword>
<feature type="compositionally biased region" description="Low complexity" evidence="1">
    <location>
        <begin position="57"/>
        <end position="85"/>
    </location>
</feature>
<protein>
    <recommendedName>
        <fullName evidence="6">REJ domain-containing protein</fullName>
    </recommendedName>
</protein>
<keyword evidence="5" id="KW-1185">Reference proteome</keyword>
<comment type="caution">
    <text evidence="4">The sequence shown here is derived from an EMBL/GenBank/DDBJ whole genome shotgun (WGS) entry which is preliminary data.</text>
</comment>
<feature type="region of interest" description="Disordered" evidence="1">
    <location>
        <begin position="57"/>
        <end position="139"/>
    </location>
</feature>
<dbReference type="EMBL" id="RYZI01000005">
    <property type="protein sequence ID" value="RWA14672.1"/>
    <property type="molecule type" value="Genomic_DNA"/>
</dbReference>
<evidence type="ECO:0000313" key="5">
    <source>
        <dbReference type="Proteomes" id="UP000286045"/>
    </source>
</evidence>
<evidence type="ECO:0008006" key="6">
    <source>
        <dbReference type="Google" id="ProtNLM"/>
    </source>
</evidence>
<gene>
    <name evidence="4" type="ORF">EKO27_g419</name>
</gene>
<dbReference type="Proteomes" id="UP000286045">
    <property type="component" value="Unassembled WGS sequence"/>
</dbReference>
<feature type="compositionally biased region" description="Low complexity" evidence="1">
    <location>
        <begin position="106"/>
        <end position="117"/>
    </location>
</feature>
<accession>A0A439DJV2</accession>
<proteinExistence type="predicted"/>
<dbReference type="AlphaFoldDB" id="A0A439DJV2"/>
<keyword evidence="2" id="KW-0812">Transmembrane</keyword>
<organism evidence="4 5">
    <name type="scientific">Xylaria grammica</name>
    <dbReference type="NCBI Taxonomy" id="363999"/>
    <lineage>
        <taxon>Eukaryota</taxon>
        <taxon>Fungi</taxon>
        <taxon>Dikarya</taxon>
        <taxon>Ascomycota</taxon>
        <taxon>Pezizomycotina</taxon>
        <taxon>Sordariomycetes</taxon>
        <taxon>Xylariomycetidae</taxon>
        <taxon>Xylariales</taxon>
        <taxon>Xylariaceae</taxon>
        <taxon>Xylaria</taxon>
    </lineage>
</organism>